<protein>
    <submittedName>
        <fullName evidence="1">Uncharacterized protein</fullName>
    </submittedName>
</protein>
<gene>
    <name evidence="1" type="ORF">EYC80_003413</name>
</gene>
<sequence>MEMESNEIEGADSLFSLTGPITMCTKLELSISSSKVEIISRLEPYMIMIIDIDISQVYPHFCKNSVGRTRFPFLICSVTRNGPSPSQLTSTRFPSESFTISIIRFTRTWNLLNKVAFLPCHSRTLSLTFDTCGLLNSPNS</sequence>
<evidence type="ECO:0000313" key="2">
    <source>
        <dbReference type="Proteomes" id="UP000326757"/>
    </source>
</evidence>
<dbReference type="EMBL" id="VIGI01000004">
    <property type="protein sequence ID" value="KAB8301569.1"/>
    <property type="molecule type" value="Genomic_DNA"/>
</dbReference>
<dbReference type="AlphaFoldDB" id="A0A5N6KDM1"/>
<comment type="caution">
    <text evidence="1">The sequence shown here is derived from an EMBL/GenBank/DDBJ whole genome shotgun (WGS) entry which is preliminary data.</text>
</comment>
<reference evidence="1 2" key="1">
    <citation type="submission" date="2019-06" db="EMBL/GenBank/DDBJ databases">
        <title>Genome Sequence of the Brown Rot Fungal Pathogen Monilinia laxa.</title>
        <authorList>
            <person name="De Miccolis Angelini R.M."/>
            <person name="Landi L."/>
            <person name="Abate D."/>
            <person name="Pollastro S."/>
            <person name="Romanazzi G."/>
            <person name="Faretra F."/>
        </authorList>
    </citation>
    <scope>NUCLEOTIDE SEQUENCE [LARGE SCALE GENOMIC DNA]</scope>
    <source>
        <strain evidence="1 2">Mlax316</strain>
    </source>
</reference>
<proteinExistence type="predicted"/>
<accession>A0A5N6KDM1</accession>
<keyword evidence="2" id="KW-1185">Reference proteome</keyword>
<organism evidence="1 2">
    <name type="scientific">Monilinia laxa</name>
    <name type="common">Brown rot fungus</name>
    <name type="synonym">Sclerotinia laxa</name>
    <dbReference type="NCBI Taxonomy" id="61186"/>
    <lineage>
        <taxon>Eukaryota</taxon>
        <taxon>Fungi</taxon>
        <taxon>Dikarya</taxon>
        <taxon>Ascomycota</taxon>
        <taxon>Pezizomycotina</taxon>
        <taxon>Leotiomycetes</taxon>
        <taxon>Helotiales</taxon>
        <taxon>Sclerotiniaceae</taxon>
        <taxon>Monilinia</taxon>
    </lineage>
</organism>
<dbReference type="Proteomes" id="UP000326757">
    <property type="component" value="Unassembled WGS sequence"/>
</dbReference>
<evidence type="ECO:0000313" key="1">
    <source>
        <dbReference type="EMBL" id="KAB8301569.1"/>
    </source>
</evidence>
<name>A0A5N6KDM1_MONLA</name>